<evidence type="ECO:0000256" key="3">
    <source>
        <dbReference type="ARBA" id="ARBA00009409"/>
    </source>
</evidence>
<dbReference type="GO" id="GO:0003690">
    <property type="term" value="F:double-stranded DNA binding"/>
    <property type="evidence" value="ECO:0007669"/>
    <property type="project" value="UniProtKB-ARBA"/>
</dbReference>
<dbReference type="FunFam" id="1.10.8.50:FF:000003">
    <property type="entry name" value="Formamidopyrimidine-DNA glycosylase"/>
    <property type="match status" value="1"/>
</dbReference>
<gene>
    <name evidence="30" type="primary">mutM</name>
    <name evidence="24" type="synonym">fpg</name>
    <name evidence="31" type="ORF">DQU50_05025</name>
    <name evidence="26" type="ORF">G0Z31_00450</name>
    <name evidence="27" type="ORF">G6Y24_12220</name>
    <name evidence="28" type="ORF">GQX52_08160</name>
    <name evidence="24" type="ORF">M1K003_2453</name>
    <name evidence="30" type="ORF">NCTC7972_00244</name>
    <name evidence="25" type="ORF">QU38_08500</name>
    <name evidence="29" type="ORF">SAMEA1531725_00564</name>
    <name evidence="23" type="ORF">SAMEA70153168_00179</name>
</gene>
<dbReference type="SUPFAM" id="SSF46946">
    <property type="entry name" value="S13-like H2TH domain"/>
    <property type="match status" value="1"/>
</dbReference>
<evidence type="ECO:0000313" key="40">
    <source>
        <dbReference type="Proteomes" id="UP000561555"/>
    </source>
</evidence>
<dbReference type="PROSITE" id="PS01242">
    <property type="entry name" value="ZF_FPG_1"/>
    <property type="match status" value="1"/>
</dbReference>
<dbReference type="NCBIfam" id="TIGR00577">
    <property type="entry name" value="fpg"/>
    <property type="match status" value="1"/>
</dbReference>
<evidence type="ECO:0000256" key="20">
    <source>
        <dbReference type="PROSITE-ProRule" id="PRU00391"/>
    </source>
</evidence>
<dbReference type="Gene3D" id="3.20.190.10">
    <property type="entry name" value="MutM-like, N-terminal"/>
    <property type="match status" value="1"/>
</dbReference>
<sequence>MPELPEVEHVKRGIEPYVINQKIEHVIFSDKVIEGKAQGKETIIKGIELDTFKTLSEGYTITNVERRSKYIVFQLDNKREQRTLISHLGMAGGFFIVDELEDIMIPNYRKHWHVIFELSNDKKLIYSDIRRFGEIRNVASVASYPSFLEIAPEPFTNEALTYYLNRIHQQSNKNKPIKQVILDHKVIAGCGNIYACEALFRAGVLPDKKVKDLTHQQQEMVFYYVREVLEEGIKHGGTSISDYRHADGKTGEMQLHLNVYKQPVCKVCGSQIETKIIATRNSHYCPVCQK</sequence>
<keyword evidence="9" id="KW-0227">DNA damage</keyword>
<dbReference type="EMBL" id="JAANDN010000078">
    <property type="protein sequence ID" value="NUY68607.1"/>
    <property type="molecule type" value="Genomic_DNA"/>
</dbReference>
<evidence type="ECO:0000256" key="17">
    <source>
        <dbReference type="ARBA" id="ARBA00023295"/>
    </source>
</evidence>
<evidence type="ECO:0000313" key="33">
    <source>
        <dbReference type="Proteomes" id="UP000250286"/>
    </source>
</evidence>
<dbReference type="Proteomes" id="UP000561555">
    <property type="component" value="Unassembled WGS sequence"/>
</dbReference>
<evidence type="ECO:0000313" key="23">
    <source>
        <dbReference type="EMBL" id="CAC8211138.1"/>
    </source>
</evidence>
<dbReference type="SMART" id="SM00898">
    <property type="entry name" value="Fapy_DNA_glyco"/>
    <property type="match status" value="1"/>
</dbReference>
<evidence type="ECO:0000256" key="12">
    <source>
        <dbReference type="ARBA" id="ARBA00022833"/>
    </source>
</evidence>
<dbReference type="PROSITE" id="PS51068">
    <property type="entry name" value="FPG_CAT"/>
    <property type="match status" value="1"/>
</dbReference>
<accession>A0A0D1HS94</accession>
<organism evidence="30 34">
    <name type="scientific">Staphylococcus aureus</name>
    <dbReference type="NCBI Taxonomy" id="1280"/>
    <lineage>
        <taxon>Bacteria</taxon>
        <taxon>Bacillati</taxon>
        <taxon>Bacillota</taxon>
        <taxon>Bacilli</taxon>
        <taxon>Bacillales</taxon>
        <taxon>Staphylococcaceae</taxon>
        <taxon>Staphylococcus</taxon>
    </lineage>
</organism>
<dbReference type="SUPFAM" id="SSF81624">
    <property type="entry name" value="N-terminal domain of MutM-like DNA repair proteins"/>
    <property type="match status" value="1"/>
</dbReference>
<reference evidence="26 38" key="8">
    <citation type="submission" date="2020-02" db="EMBL/GenBank/DDBJ databases">
        <title>Novel Insights Into The Classification of Staphylococcal Beta-Lactamases In Relation To The Cefazolin Inoculum Effect.</title>
        <authorList>
            <person name="Carvajal L.P."/>
            <person name="Rincon S."/>
            <person name="Echeverri A."/>
            <person name="Porras J."/>
            <person name="Rios R."/>
            <person name="Ordonez K."/>
            <person name="Seas C."/>
            <person name="Gomez-Villegas S."/>
            <person name="Diaz L."/>
            <person name="Arias C.A."/>
            <person name="Reyes J."/>
        </authorList>
    </citation>
    <scope>NUCLEOTIDE SEQUENCE [LARGE SCALE GENOMIC DNA]</scope>
    <source>
        <strain evidence="26 38">UP127</strain>
    </source>
</reference>
<proteinExistence type="inferred from homology"/>
<dbReference type="Proteomes" id="UP000507402">
    <property type="component" value="Unassembled WGS sequence"/>
</dbReference>
<dbReference type="PROSITE" id="PS51066">
    <property type="entry name" value="ZF_FPG_2"/>
    <property type="match status" value="1"/>
</dbReference>
<dbReference type="EMBL" id="JXIG01000627">
    <property type="protein sequence ID" value="KIT96614.1"/>
    <property type="molecule type" value="Genomic_DNA"/>
</dbReference>
<protein>
    <recommendedName>
        <fullName evidence="7">Formamidopyrimidine-DNA glycosylase</fullName>
        <ecNumber evidence="5">3.2.2.23</ecNumber>
        <ecNumber evidence="6">4.2.99.18</ecNumber>
    </recommendedName>
    <alternativeName>
        <fullName evidence="18">DNA-(apurinic or apyrimidinic site) lyase MutM</fullName>
    </alternativeName>
</protein>
<reference evidence="35" key="2">
    <citation type="submission" date="2017-08" db="EMBL/GenBank/DDBJ databases">
        <title>Protection against atopic dermatitis through acquisition of Staphylococcus quorum-sensing agr mutations in the skin.</title>
        <authorList>
            <person name="Nakamura Y."/>
            <person name="Takahashi H."/>
            <person name="Takaya A."/>
            <person name="Inoue Y."/>
            <person name="Katayama Y."/>
            <person name="Kusuya Y."/>
            <person name="Shoji T."/>
            <person name="Takada S."/>
            <person name="Nakagawa S."/>
            <person name="Oguma R."/>
            <person name="Ozawa N."/>
            <person name="Yamaide F."/>
            <person name="Suzuki S."/>
            <person name="Villaruz A."/>
            <person name="Otto M."/>
            <person name="Matsue H."/>
            <person name="Nunez G."/>
            <person name="Shimojo N."/>
        </authorList>
    </citation>
    <scope>NUCLEOTIDE SEQUENCE [LARGE SCALE GENOMIC DNA]</scope>
    <source>
        <strain evidence="35">M1K003</strain>
    </source>
</reference>
<keyword evidence="13" id="KW-0238">DNA-binding</keyword>
<dbReference type="GO" id="GO:0006284">
    <property type="term" value="P:base-excision repair"/>
    <property type="evidence" value="ECO:0007669"/>
    <property type="project" value="InterPro"/>
</dbReference>
<dbReference type="GO" id="GO:0003684">
    <property type="term" value="F:damaged DNA binding"/>
    <property type="evidence" value="ECO:0007669"/>
    <property type="project" value="InterPro"/>
</dbReference>
<evidence type="ECO:0000256" key="5">
    <source>
        <dbReference type="ARBA" id="ARBA00012024"/>
    </source>
</evidence>
<dbReference type="RefSeq" id="WP_001114454.1">
    <property type="nucleotide sequence ID" value="NZ_AP017320.1"/>
</dbReference>
<dbReference type="InterPro" id="IPR010663">
    <property type="entry name" value="Znf_FPG/IleRS"/>
</dbReference>
<dbReference type="InterPro" id="IPR035937">
    <property type="entry name" value="FPG_N"/>
</dbReference>
<evidence type="ECO:0000313" key="31">
    <source>
        <dbReference type="EMBL" id="TXL47184.1"/>
    </source>
</evidence>
<dbReference type="InterPro" id="IPR015887">
    <property type="entry name" value="DNA_glyclase_Znf_dom_DNA_BS"/>
</dbReference>
<evidence type="ECO:0000256" key="7">
    <source>
        <dbReference type="ARBA" id="ARBA00016240"/>
    </source>
</evidence>
<evidence type="ECO:0000259" key="21">
    <source>
        <dbReference type="PROSITE" id="PS51066"/>
    </source>
</evidence>
<evidence type="ECO:0000313" key="24">
    <source>
        <dbReference type="EMBL" id="GBV21437.1"/>
    </source>
</evidence>
<dbReference type="InterPro" id="IPR020629">
    <property type="entry name" value="FPG_Glyclase"/>
</dbReference>
<keyword evidence="12" id="KW-0862">Zinc</keyword>
<evidence type="ECO:0000313" key="30">
    <source>
        <dbReference type="EMBL" id="SUK14881.1"/>
    </source>
</evidence>
<keyword evidence="11 30" id="KW-0378">Hydrolase</keyword>
<dbReference type="Gene3D" id="1.10.8.50">
    <property type="match status" value="1"/>
</dbReference>
<comment type="subunit">
    <text evidence="4">Monomer.</text>
</comment>
<dbReference type="PANTHER" id="PTHR22993:SF9">
    <property type="entry name" value="FORMAMIDOPYRIMIDINE-DNA GLYCOSYLASE"/>
    <property type="match status" value="1"/>
</dbReference>
<evidence type="ECO:0000256" key="9">
    <source>
        <dbReference type="ARBA" id="ARBA00022763"/>
    </source>
</evidence>
<dbReference type="KEGG" id="saud:CH52_10660"/>
<evidence type="ECO:0000313" key="29">
    <source>
        <dbReference type="EMBL" id="SRZ64972.1"/>
    </source>
</evidence>
<evidence type="ECO:0000256" key="1">
    <source>
        <dbReference type="ARBA" id="ARBA00001668"/>
    </source>
</evidence>
<dbReference type="PANTHER" id="PTHR22993">
    <property type="entry name" value="FORMAMIDOPYRIMIDINE-DNA GLYCOSYLASE"/>
    <property type="match status" value="1"/>
</dbReference>
<evidence type="ECO:0000256" key="8">
    <source>
        <dbReference type="ARBA" id="ARBA00022723"/>
    </source>
</evidence>
<name>A0A0D1HS94_STAAU</name>
<dbReference type="SMART" id="SM01232">
    <property type="entry name" value="H2TH"/>
    <property type="match status" value="1"/>
</dbReference>
<reference evidence="28 40" key="6">
    <citation type="journal article" date="2020" name="J. Antimicrob. Chemother.">
        <title>Detection of heterogeneous vancomycin intermediate resistance in MRSA isolates from Latin America.</title>
        <authorList>
            <person name="Castro B.E."/>
            <person name="Berrio M."/>
            <person name="Vargas M.L."/>
            <person name="Carvajal L.P."/>
            <person name="Millan L.V."/>
            <person name="Rios R."/>
            <person name="Hernandez A.K."/>
            <person name="Rincon S."/>
            <person name="Cubides P."/>
            <person name="Forero E."/>
            <person name="Dinh A."/>
            <person name="Seas C."/>
            <person name="Munita J.M."/>
            <person name="Arias C.A."/>
            <person name="Reyes J."/>
            <person name="Diaz L."/>
        </authorList>
    </citation>
    <scope>NUCLEOTIDE SEQUENCE [LARGE SCALE GENOMIC DNA]</scope>
    <source>
        <strain evidence="28 40">UP89</strain>
    </source>
</reference>
<dbReference type="InterPro" id="IPR000214">
    <property type="entry name" value="Znf_DNA_glyclase/AP_lyase"/>
</dbReference>
<dbReference type="EMBL" id="CAIIGN010000001">
    <property type="protein sequence ID" value="CAC8211138.1"/>
    <property type="molecule type" value="Genomic_DNA"/>
</dbReference>
<dbReference type="Proteomes" id="UP000032274">
    <property type="component" value="Unassembled WGS sequence"/>
</dbReference>
<evidence type="ECO:0000313" key="37">
    <source>
        <dbReference type="Proteomes" id="UP000473113"/>
    </source>
</evidence>
<evidence type="ECO:0000313" key="26">
    <source>
        <dbReference type="EMBL" id="NGK19990.1"/>
    </source>
</evidence>
<dbReference type="EC" id="4.2.99.18" evidence="6"/>
<dbReference type="Proteomes" id="UP000250286">
    <property type="component" value="Unassembled WGS sequence"/>
</dbReference>
<dbReference type="EMBL" id="JAALTR010000312">
    <property type="protein sequence ID" value="NGW68233.1"/>
    <property type="molecule type" value="Genomic_DNA"/>
</dbReference>
<dbReference type="Proteomes" id="UP000254224">
    <property type="component" value="Unassembled WGS sequence"/>
</dbReference>
<dbReference type="Proteomes" id="UP000478431">
    <property type="component" value="Unassembled WGS sequence"/>
</dbReference>
<dbReference type="Proteomes" id="UP000451682">
    <property type="component" value="Unassembled WGS sequence"/>
</dbReference>
<dbReference type="EMBL" id="JAAJIY010000001">
    <property type="protein sequence ID" value="NGK19990.1"/>
    <property type="molecule type" value="Genomic_DNA"/>
</dbReference>
<evidence type="ECO:0000259" key="22">
    <source>
        <dbReference type="PROSITE" id="PS51068"/>
    </source>
</evidence>
<comment type="caution">
    <text evidence="30">The sequence shown here is derived from an EMBL/GenBank/DDBJ whole genome shotgun (WGS) entry which is preliminary data.</text>
</comment>
<dbReference type="SUPFAM" id="SSF57716">
    <property type="entry name" value="Glucocorticoid receptor-like (DNA-binding domain)"/>
    <property type="match status" value="1"/>
</dbReference>
<evidence type="ECO:0000256" key="15">
    <source>
        <dbReference type="ARBA" id="ARBA00023239"/>
    </source>
</evidence>
<dbReference type="Pfam" id="PF01149">
    <property type="entry name" value="Fapy_DNA_glyco"/>
    <property type="match status" value="1"/>
</dbReference>
<dbReference type="GO" id="GO:0008270">
    <property type="term" value="F:zinc ion binding"/>
    <property type="evidence" value="ECO:0007669"/>
    <property type="project" value="UniProtKB-KW"/>
</dbReference>
<evidence type="ECO:0000313" key="36">
    <source>
        <dbReference type="Proteomes" id="UP000451682"/>
    </source>
</evidence>
<evidence type="ECO:0000256" key="10">
    <source>
        <dbReference type="ARBA" id="ARBA00022771"/>
    </source>
</evidence>
<reference evidence="27 37" key="7">
    <citation type="submission" date="2020-02" db="EMBL/GenBank/DDBJ databases">
        <title>Detection of Heterogeneous Vancomycin Intermediate Resistance in Methicillin Resistant Staphylococcus aureus Isolates from Latin-America.</title>
        <authorList>
            <person name="Castro-Cardozo B."/>
            <person name="Berrio M."/>
            <person name="Vargas M.L."/>
            <person name="Carvajal L.P."/>
            <person name="Millan L.V."/>
            <person name="Rios R."/>
            <person name="Hernandez A."/>
            <person name="Rincon S.L."/>
            <person name="Cubides P."/>
            <person name="Forero E."/>
            <person name="Dinh A."/>
            <person name="Seas C."/>
            <person name="Munita J.M."/>
            <person name="Arias C.A."/>
            <person name="Reyes J."/>
            <person name="Diaz L."/>
        </authorList>
    </citation>
    <scope>NUCLEOTIDE SEQUENCE [LARGE SCALE GENOMIC DNA]</scope>
    <source>
        <strain evidence="27 37">UG255</strain>
    </source>
</reference>
<dbReference type="NCBIfam" id="NF002211">
    <property type="entry name" value="PRK01103.1"/>
    <property type="match status" value="1"/>
</dbReference>
<evidence type="ECO:0000313" key="27">
    <source>
        <dbReference type="EMBL" id="NGW68233.1"/>
    </source>
</evidence>
<dbReference type="AlphaFoldDB" id="A0A0D1HS94"/>
<keyword evidence="17 30" id="KW-0326">Glycosidase</keyword>
<dbReference type="InterPro" id="IPR010979">
    <property type="entry name" value="Ribosomal_uS13-like_H2TH"/>
</dbReference>
<evidence type="ECO:0000313" key="25">
    <source>
        <dbReference type="EMBL" id="KIT96614.1"/>
    </source>
</evidence>
<dbReference type="Pfam" id="PF06831">
    <property type="entry name" value="H2TH"/>
    <property type="match status" value="1"/>
</dbReference>
<dbReference type="EMBL" id="BDVT01000015">
    <property type="protein sequence ID" value="GBV21437.1"/>
    <property type="molecule type" value="Genomic_DNA"/>
</dbReference>
<evidence type="ECO:0000313" key="39">
    <source>
        <dbReference type="Proteomes" id="UP000507402"/>
    </source>
</evidence>
<dbReference type="CDD" id="cd08966">
    <property type="entry name" value="EcFpg-like_N"/>
    <property type="match status" value="1"/>
</dbReference>
<reference evidence="31 36" key="3">
    <citation type="submission" date="2018-06" db="EMBL/GenBank/DDBJ databases">
        <title>Whole genome sequencing to identify and define MRSA outbreaks.</title>
        <authorList>
            <person name="Sullivan M.J."/>
            <person name="Altman D.R."/>
            <person name="Chacko K."/>
            <person name="Ciferri B."/>
            <person name="Webster E."/>
            <person name="Deikus G."/>
            <person name="Lewis M."/>
            <person name="Khan Z."/>
            <person name="Beckford C."/>
            <person name="Rendo A."/>
            <person name="Samaroo F."/>
            <person name="Sebra R."/>
            <person name="Karam-Howlin R."/>
            <person name="Southwick K."/>
            <person name="Adams E."/>
            <person name="Ying L."/>
            <person name="Kornblum J."/>
            <person name="Factor S."/>
            <person name="Danesh Yazdi M."/>
            <person name="Dingle T."/>
            <person name="Hamula C."/>
            <person name="Bashir A."/>
            <person name="Schadt E."/>
            <person name="Kasarskis A."/>
            <person name="Patel G."/>
            <person name="Wallach F."/>
            <person name="Gibbs K."/>
            <person name="Van Bakel H."/>
        </authorList>
    </citation>
    <scope>NUCLEOTIDE SEQUENCE [LARGE SCALE GENOMIC DNA]</scope>
    <source>
        <strain evidence="36">pt013</strain>
        <strain evidence="31">Pt013</strain>
    </source>
</reference>
<dbReference type="GO" id="GO:0034039">
    <property type="term" value="F:8-oxo-7,8-dihydroguanine DNA N-glycosylase activity"/>
    <property type="evidence" value="ECO:0007669"/>
    <property type="project" value="TreeGrafter"/>
</dbReference>
<keyword evidence="10 20" id="KW-0863">Zinc-finger</keyword>
<evidence type="ECO:0000256" key="19">
    <source>
        <dbReference type="ARBA" id="ARBA00044632"/>
    </source>
</evidence>
<reference evidence="24" key="5">
    <citation type="submission" date="2018-07" db="EMBL/GenBank/DDBJ databases">
        <title>Protection against atopic dermatitis through acquisition of Staphylococcus quorum-sensing agr mutations in the skin.</title>
        <authorList>
            <person name="Nakamura Y."/>
            <person name="Takahashi H."/>
            <person name="Takaya A."/>
            <person name="Inoue Y."/>
            <person name="Katayama Y."/>
            <person name="Kusuya Y."/>
            <person name="Shoji T."/>
            <person name="Takada S."/>
            <person name="Nakagawa S."/>
            <person name="Oguma R."/>
            <person name="Ozawa N."/>
            <person name="Yamaide F."/>
            <person name="Suzuki S."/>
            <person name="Villaruz A."/>
            <person name="Otto M."/>
            <person name="Matsue H."/>
            <person name="Nunez G."/>
            <person name="Shimojo N."/>
        </authorList>
    </citation>
    <scope>NUCLEOTIDE SEQUENCE</scope>
    <source>
        <strain evidence="24">M1K003</strain>
    </source>
</reference>
<keyword evidence="8" id="KW-0479">Metal-binding</keyword>
<evidence type="ECO:0000256" key="11">
    <source>
        <dbReference type="ARBA" id="ARBA00022801"/>
    </source>
</evidence>
<evidence type="ECO:0000256" key="14">
    <source>
        <dbReference type="ARBA" id="ARBA00023204"/>
    </source>
</evidence>
<evidence type="ECO:0000256" key="6">
    <source>
        <dbReference type="ARBA" id="ARBA00012720"/>
    </source>
</evidence>
<evidence type="ECO:0000256" key="18">
    <source>
        <dbReference type="ARBA" id="ARBA00030638"/>
    </source>
</evidence>
<evidence type="ECO:0000256" key="13">
    <source>
        <dbReference type="ARBA" id="ARBA00023125"/>
    </source>
</evidence>
<feature type="domain" description="Formamidopyrimidine-DNA glycosylase catalytic" evidence="22">
    <location>
        <begin position="2"/>
        <end position="133"/>
    </location>
</feature>
<dbReference type="Proteomes" id="UP000473113">
    <property type="component" value="Unassembled WGS sequence"/>
</dbReference>
<dbReference type="EMBL" id="UHAI01000002">
    <property type="protein sequence ID" value="SUK14881.1"/>
    <property type="molecule type" value="Genomic_DNA"/>
</dbReference>
<dbReference type="EMBL" id="QNXF01000002">
    <property type="protein sequence ID" value="TXL47184.1"/>
    <property type="molecule type" value="Genomic_DNA"/>
</dbReference>
<comment type="cofactor">
    <cofactor evidence="2">
        <name>Zn(2+)</name>
        <dbReference type="ChEBI" id="CHEBI:29105"/>
    </cofactor>
</comment>
<evidence type="ECO:0000313" key="38">
    <source>
        <dbReference type="Proteomes" id="UP000478431"/>
    </source>
</evidence>
<reference evidence="25 32" key="1">
    <citation type="submission" date="2015-01" db="EMBL/GenBank/DDBJ databases">
        <title>Characterization of Swiss Staphylococcus aureus strains involved in food poisoning.</title>
        <authorList>
            <person name="Crovadore J."/>
            <person name="Chablais R."/>
            <person name="Tonacini J."/>
            <person name="Schnyder B."/>
            <person name="Lefort F."/>
        </authorList>
    </citation>
    <scope>NUCLEOTIDE SEQUENCE [LARGE SCALE GENOMIC DNA]</scope>
    <source>
        <strain evidence="25 32">SA-120</strain>
    </source>
</reference>
<keyword evidence="16" id="KW-0511">Multifunctional enzyme</keyword>
<dbReference type="InterPro" id="IPR015886">
    <property type="entry name" value="H2TH_FPG"/>
</dbReference>
<evidence type="ECO:0000313" key="35">
    <source>
        <dbReference type="Proteomes" id="UP000265645"/>
    </source>
</evidence>
<comment type="catalytic activity">
    <reaction evidence="1">
        <text>Hydrolysis of DNA containing ring-opened 7-methylguanine residues, releasing 2,6-diamino-4-hydroxy-5-(N-methyl)formamidopyrimidine.</text>
        <dbReference type="EC" id="3.2.2.23"/>
    </reaction>
</comment>
<dbReference type="Pfam" id="PF06827">
    <property type="entry name" value="zf-FPG_IleRS"/>
    <property type="match status" value="1"/>
</dbReference>
<dbReference type="Proteomes" id="UP000265645">
    <property type="component" value="Unassembled WGS sequence"/>
</dbReference>
<reference evidence="33 34" key="4">
    <citation type="submission" date="2018-06" db="EMBL/GenBank/DDBJ databases">
        <authorList>
            <consortium name="Pathogen Informatics"/>
            <person name="Doyle S."/>
        </authorList>
    </citation>
    <scope>NUCLEOTIDE SEQUENCE [LARGE SCALE GENOMIC DNA]</scope>
    <source>
        <strain evidence="29 33">EOE173</strain>
        <strain evidence="30 34">NCTC7972</strain>
    </source>
</reference>
<evidence type="ECO:0000313" key="34">
    <source>
        <dbReference type="Proteomes" id="UP000254224"/>
    </source>
</evidence>
<keyword evidence="15 26" id="KW-0456">Lyase</keyword>
<comment type="similarity">
    <text evidence="3">Belongs to the FPG family.</text>
</comment>
<evidence type="ECO:0000256" key="16">
    <source>
        <dbReference type="ARBA" id="ARBA00023268"/>
    </source>
</evidence>
<dbReference type="InterPro" id="IPR012319">
    <property type="entry name" value="FPG_cat"/>
</dbReference>
<evidence type="ECO:0000256" key="2">
    <source>
        <dbReference type="ARBA" id="ARBA00001947"/>
    </source>
</evidence>
<keyword evidence="14" id="KW-0234">DNA repair</keyword>
<reference evidence="23 39" key="9">
    <citation type="submission" date="2020-06" db="EMBL/GenBank/DDBJ databases">
        <authorList>
            <consortium name="Pathogen Informatics"/>
        </authorList>
    </citation>
    <scope>NUCLEOTIDE SEQUENCE [LARGE SCALE GENOMIC DNA]</scope>
    <source>
        <strain evidence="23 39">MOS114</strain>
    </source>
</reference>
<feature type="domain" description="FPG-type" evidence="21">
    <location>
        <begin position="258"/>
        <end position="290"/>
    </location>
</feature>
<comment type="catalytic activity">
    <reaction evidence="19">
        <text>2'-deoxyribonucleotide-(2'-deoxyribose 5'-phosphate)-2'-deoxyribonucleotide-DNA = a 3'-end 2'-deoxyribonucleotide-(2,3-dehydro-2,3-deoxyribose 5'-phosphate)-DNA + a 5'-end 5'-phospho-2'-deoxyribonucleoside-DNA + H(+)</text>
        <dbReference type="Rhea" id="RHEA:66592"/>
        <dbReference type="Rhea" id="RHEA-COMP:13180"/>
        <dbReference type="Rhea" id="RHEA-COMP:16897"/>
        <dbReference type="Rhea" id="RHEA-COMP:17067"/>
        <dbReference type="ChEBI" id="CHEBI:15378"/>
        <dbReference type="ChEBI" id="CHEBI:136412"/>
        <dbReference type="ChEBI" id="CHEBI:157695"/>
        <dbReference type="ChEBI" id="CHEBI:167181"/>
        <dbReference type="EC" id="4.2.99.18"/>
    </reaction>
</comment>
<dbReference type="GO" id="GO:0140078">
    <property type="term" value="F:class I DNA-(apurinic or apyrimidinic site) endonuclease activity"/>
    <property type="evidence" value="ECO:0007669"/>
    <property type="project" value="UniProtKB-EC"/>
</dbReference>
<dbReference type="EMBL" id="UELG01000003">
    <property type="protein sequence ID" value="SRZ64972.1"/>
    <property type="molecule type" value="Genomic_DNA"/>
</dbReference>
<evidence type="ECO:0000313" key="28">
    <source>
        <dbReference type="EMBL" id="NUY68607.1"/>
    </source>
</evidence>
<dbReference type="OMA" id="WMNRSSY"/>
<evidence type="ECO:0000313" key="32">
    <source>
        <dbReference type="Proteomes" id="UP000032274"/>
    </source>
</evidence>
<evidence type="ECO:0000256" key="4">
    <source>
        <dbReference type="ARBA" id="ARBA00011245"/>
    </source>
</evidence>
<dbReference type="EC" id="3.2.2.23" evidence="5"/>